<dbReference type="PANTHER" id="PTHR24096:SF149">
    <property type="entry name" value="AMP-BINDING DOMAIN-CONTAINING PROTEIN-RELATED"/>
    <property type="match status" value="1"/>
</dbReference>
<dbReference type="InterPro" id="IPR025110">
    <property type="entry name" value="AMP-bd_C"/>
</dbReference>
<keyword evidence="6" id="KW-1185">Reference proteome</keyword>
<dbReference type="InterPro" id="IPR000873">
    <property type="entry name" value="AMP-dep_synth/lig_dom"/>
</dbReference>
<dbReference type="EMBL" id="JAFCIX010000356">
    <property type="protein sequence ID" value="KAH6593432.1"/>
    <property type="molecule type" value="Genomic_DNA"/>
</dbReference>
<evidence type="ECO:0000256" key="2">
    <source>
        <dbReference type="ARBA" id="ARBA00022598"/>
    </source>
</evidence>
<dbReference type="InterPro" id="IPR020845">
    <property type="entry name" value="AMP-binding_CS"/>
</dbReference>
<evidence type="ECO:0008006" key="7">
    <source>
        <dbReference type="Google" id="ProtNLM"/>
    </source>
</evidence>
<dbReference type="Proteomes" id="UP001648503">
    <property type="component" value="Unassembled WGS sequence"/>
</dbReference>
<keyword evidence="2" id="KW-0436">Ligase</keyword>
<gene>
    <name evidence="5" type="ORF">BASA50_007383</name>
</gene>
<evidence type="ECO:0000256" key="1">
    <source>
        <dbReference type="ARBA" id="ARBA00006432"/>
    </source>
</evidence>
<sequence length="520" mass="55892">MGFKSLFPDIAIPSVDVVTFVLESTAFQANLEKPALIDALNGRTMTFRELRERSHAFASGLINELAFKKGQVVAICSGNSVDYSSIIFGVLLAGGIVTTVNPTYSAQELAHQLKDSGASLVVIGPEIAANAKAAIETVGIRPEAVFMMSLEPADGFTSVFTLFSTKPATEPKFSDDEIANTPAYLAYSSGTTGRSKGVILTHRNIVANVLQIDSAIGSNVIENDSWLGFLPFFHAFALTKSLHQAPYTTVQQYKVASLFVVPPIALALASHPVVDRFDLSSVHRVISGASRLSSDVAQILSKRLNADVFQGYGLTETSPIVSLATPPVKTLGSNGRLVPNMEARIIDLDTGKDLAAGETGELWLRGPNIMKGYFNNAEATADAIDADGYLHTGDIAIIHETGELCIVDRLKELIKYMGIQVPPAELEDCLLQNPKIADVAVIARNDEVSGEVPVAYVVLRPGHVAVEAEIMAFVAERVAPHKQIRGGVVFTESIPKAPTGKILRHILRKMDMQLLSKTNE</sequence>
<dbReference type="Gene3D" id="3.30.300.30">
    <property type="match status" value="1"/>
</dbReference>
<organism evidence="5 6">
    <name type="scientific">Batrachochytrium salamandrivorans</name>
    <dbReference type="NCBI Taxonomy" id="1357716"/>
    <lineage>
        <taxon>Eukaryota</taxon>
        <taxon>Fungi</taxon>
        <taxon>Fungi incertae sedis</taxon>
        <taxon>Chytridiomycota</taxon>
        <taxon>Chytridiomycota incertae sedis</taxon>
        <taxon>Chytridiomycetes</taxon>
        <taxon>Rhizophydiales</taxon>
        <taxon>Rhizophydiales incertae sedis</taxon>
        <taxon>Batrachochytrium</taxon>
    </lineage>
</organism>
<comment type="caution">
    <text evidence="5">The sequence shown here is derived from an EMBL/GenBank/DDBJ whole genome shotgun (WGS) entry which is preliminary data.</text>
</comment>
<dbReference type="Gene3D" id="3.40.50.980">
    <property type="match status" value="3"/>
</dbReference>
<dbReference type="Pfam" id="PF13193">
    <property type="entry name" value="AMP-binding_C"/>
    <property type="match status" value="1"/>
</dbReference>
<dbReference type="InterPro" id="IPR045851">
    <property type="entry name" value="AMP-bd_C_sf"/>
</dbReference>
<evidence type="ECO:0000313" key="5">
    <source>
        <dbReference type="EMBL" id="KAH6593432.1"/>
    </source>
</evidence>
<evidence type="ECO:0000313" key="6">
    <source>
        <dbReference type="Proteomes" id="UP001648503"/>
    </source>
</evidence>
<dbReference type="PROSITE" id="PS00455">
    <property type="entry name" value="AMP_BINDING"/>
    <property type="match status" value="1"/>
</dbReference>
<dbReference type="SUPFAM" id="SSF56801">
    <property type="entry name" value="Acetyl-CoA synthetase-like"/>
    <property type="match status" value="1"/>
</dbReference>
<reference evidence="5 6" key="1">
    <citation type="submission" date="2021-02" db="EMBL/GenBank/DDBJ databases">
        <title>Variation within the Batrachochytrium salamandrivorans European outbreak.</title>
        <authorList>
            <person name="Kelly M."/>
            <person name="Pasmans F."/>
            <person name="Shea T.P."/>
            <person name="Munoz J.F."/>
            <person name="Carranza S."/>
            <person name="Cuomo C.A."/>
            <person name="Martel A."/>
        </authorList>
    </citation>
    <scope>NUCLEOTIDE SEQUENCE [LARGE SCALE GENOMIC DNA]</scope>
    <source>
        <strain evidence="5 6">AMFP18/2</strain>
    </source>
</reference>
<dbReference type="Gene3D" id="2.30.38.10">
    <property type="entry name" value="Luciferase, Domain 3"/>
    <property type="match status" value="1"/>
</dbReference>
<proteinExistence type="inferred from homology"/>
<accession>A0ABQ8FAD9</accession>
<dbReference type="Pfam" id="PF00501">
    <property type="entry name" value="AMP-binding"/>
    <property type="match status" value="1"/>
</dbReference>
<protein>
    <recommendedName>
        <fullName evidence="7">4-coumarate-CoA ligase</fullName>
    </recommendedName>
</protein>
<evidence type="ECO:0000259" key="3">
    <source>
        <dbReference type="Pfam" id="PF00501"/>
    </source>
</evidence>
<evidence type="ECO:0000259" key="4">
    <source>
        <dbReference type="Pfam" id="PF13193"/>
    </source>
</evidence>
<feature type="domain" description="AMP-dependent synthetase/ligase" evidence="3">
    <location>
        <begin position="28"/>
        <end position="374"/>
    </location>
</feature>
<comment type="similarity">
    <text evidence="1">Belongs to the ATP-dependent AMP-binding enzyme family.</text>
</comment>
<dbReference type="CDD" id="cd05911">
    <property type="entry name" value="Firefly_Luc_like"/>
    <property type="match status" value="1"/>
</dbReference>
<dbReference type="PANTHER" id="PTHR24096">
    <property type="entry name" value="LONG-CHAIN-FATTY-ACID--COA LIGASE"/>
    <property type="match status" value="1"/>
</dbReference>
<feature type="domain" description="AMP-binding enzyme C-terminal" evidence="4">
    <location>
        <begin position="425"/>
        <end position="501"/>
    </location>
</feature>
<name>A0ABQ8FAD9_9FUNG</name>